<dbReference type="EMBL" id="GEDG01027583">
    <property type="protein sequence ID" value="JAP13745.1"/>
    <property type="molecule type" value="Transcribed_RNA"/>
</dbReference>
<protein>
    <submittedName>
        <fullName evidence="2">Putative ovule protein</fullName>
    </submittedName>
</protein>
<feature type="chain" id="PRO_5006865668" evidence="1">
    <location>
        <begin position="23"/>
        <end position="61"/>
    </location>
</feature>
<evidence type="ECO:0000313" key="2">
    <source>
        <dbReference type="EMBL" id="JAP13745.1"/>
    </source>
</evidence>
<dbReference type="AlphaFoldDB" id="A0A0V0H041"/>
<keyword evidence="1" id="KW-0732">Signal</keyword>
<organism evidence="2">
    <name type="scientific">Solanum chacoense</name>
    <name type="common">Chaco potato</name>
    <dbReference type="NCBI Taxonomy" id="4108"/>
    <lineage>
        <taxon>Eukaryota</taxon>
        <taxon>Viridiplantae</taxon>
        <taxon>Streptophyta</taxon>
        <taxon>Embryophyta</taxon>
        <taxon>Tracheophyta</taxon>
        <taxon>Spermatophyta</taxon>
        <taxon>Magnoliopsida</taxon>
        <taxon>eudicotyledons</taxon>
        <taxon>Gunneridae</taxon>
        <taxon>Pentapetalae</taxon>
        <taxon>asterids</taxon>
        <taxon>lamiids</taxon>
        <taxon>Solanales</taxon>
        <taxon>Solanaceae</taxon>
        <taxon>Solanoideae</taxon>
        <taxon>Solaneae</taxon>
        <taxon>Solanum</taxon>
    </lineage>
</organism>
<name>A0A0V0H041_SOLCH</name>
<accession>A0A0V0H041</accession>
<feature type="signal peptide" evidence="1">
    <location>
        <begin position="1"/>
        <end position="22"/>
    </location>
</feature>
<proteinExistence type="predicted"/>
<sequence length="61" mass="7068">MKWLLNCGIIHAFDLLFTLVFSFSSYCKEDNSLEVCTISCRCLGSIFSHEMCLFMLLCYVK</sequence>
<evidence type="ECO:0000256" key="1">
    <source>
        <dbReference type="SAM" id="SignalP"/>
    </source>
</evidence>
<reference evidence="2" key="1">
    <citation type="submission" date="2015-12" db="EMBL/GenBank/DDBJ databases">
        <title>Gene expression during late stages of embryo sac development: a critical building block for successful pollen-pistil interactions.</title>
        <authorList>
            <person name="Liu Y."/>
            <person name="Joly V."/>
            <person name="Sabar M."/>
            <person name="Matton D.P."/>
        </authorList>
    </citation>
    <scope>NUCLEOTIDE SEQUENCE</scope>
</reference>